<dbReference type="Proteomes" id="UP000499080">
    <property type="component" value="Unassembled WGS sequence"/>
</dbReference>
<dbReference type="OrthoDB" id="8191996at2759"/>
<evidence type="ECO:0008006" key="3">
    <source>
        <dbReference type="Google" id="ProtNLM"/>
    </source>
</evidence>
<accession>A0A4Y2BPR9</accession>
<dbReference type="PANTHER" id="PTHR46060:SF1">
    <property type="entry name" value="MARINER MOS1 TRANSPOSASE-LIKE PROTEIN"/>
    <property type="match status" value="1"/>
</dbReference>
<evidence type="ECO:0000313" key="2">
    <source>
        <dbReference type="Proteomes" id="UP000499080"/>
    </source>
</evidence>
<keyword evidence="2" id="KW-1185">Reference proteome</keyword>
<evidence type="ECO:0000313" key="1">
    <source>
        <dbReference type="EMBL" id="GBL93276.1"/>
    </source>
</evidence>
<reference evidence="1 2" key="1">
    <citation type="journal article" date="2019" name="Sci. Rep.">
        <title>Orb-weaving spider Araneus ventricosus genome elucidates the spidroin gene catalogue.</title>
        <authorList>
            <person name="Kono N."/>
            <person name="Nakamura H."/>
            <person name="Ohtoshi R."/>
            <person name="Moran D.A.P."/>
            <person name="Shinohara A."/>
            <person name="Yoshida Y."/>
            <person name="Fujiwara M."/>
            <person name="Mori M."/>
            <person name="Tomita M."/>
            <person name="Arakawa K."/>
        </authorList>
    </citation>
    <scope>NUCLEOTIDE SEQUENCE [LARGE SCALE GENOMIC DNA]</scope>
</reference>
<dbReference type="AlphaFoldDB" id="A0A4Y2BPR9"/>
<protein>
    <recommendedName>
        <fullName evidence="3">Mos1 transposase HTH domain-containing protein</fullName>
    </recommendedName>
</protein>
<dbReference type="PANTHER" id="PTHR46060">
    <property type="entry name" value="MARINER MOS1 TRANSPOSASE-LIKE PROTEIN"/>
    <property type="match status" value="1"/>
</dbReference>
<sequence length="153" mass="17831">MAASIQNPVKCEVRSVICFLHAKNECPADIHRQIVSVYGNIMNTQHVTKWCRAFSEGRTDVHEEHRTGRSSVISGALLRRTEEAIQANRLLTLREQHKIIPELSMTTLHECVTVTLRYHNLCARLFPKMLTEEHKKKRMVFALDFLTRYCRNR</sequence>
<proteinExistence type="predicted"/>
<comment type="caution">
    <text evidence="1">The sequence shown here is derived from an EMBL/GenBank/DDBJ whole genome shotgun (WGS) entry which is preliminary data.</text>
</comment>
<dbReference type="InterPro" id="IPR052709">
    <property type="entry name" value="Transposase-MT_Hybrid"/>
</dbReference>
<organism evidence="1 2">
    <name type="scientific">Araneus ventricosus</name>
    <name type="common">Orbweaver spider</name>
    <name type="synonym">Epeira ventricosa</name>
    <dbReference type="NCBI Taxonomy" id="182803"/>
    <lineage>
        <taxon>Eukaryota</taxon>
        <taxon>Metazoa</taxon>
        <taxon>Ecdysozoa</taxon>
        <taxon>Arthropoda</taxon>
        <taxon>Chelicerata</taxon>
        <taxon>Arachnida</taxon>
        <taxon>Araneae</taxon>
        <taxon>Araneomorphae</taxon>
        <taxon>Entelegynae</taxon>
        <taxon>Araneoidea</taxon>
        <taxon>Araneidae</taxon>
        <taxon>Araneus</taxon>
    </lineage>
</organism>
<gene>
    <name evidence="1" type="ORF">AVEN_42706_1</name>
</gene>
<dbReference type="EMBL" id="BGPR01000092">
    <property type="protein sequence ID" value="GBL93276.1"/>
    <property type="molecule type" value="Genomic_DNA"/>
</dbReference>
<name>A0A4Y2BPR9_ARAVE</name>